<dbReference type="EMBL" id="JAUEPN010000006">
    <property type="protein sequence ID" value="KAK3293169.1"/>
    <property type="molecule type" value="Genomic_DNA"/>
</dbReference>
<comment type="caution">
    <text evidence="1">The sequence shown here is derived from an EMBL/GenBank/DDBJ whole genome shotgun (WGS) entry which is preliminary data.</text>
</comment>
<reference evidence="1" key="2">
    <citation type="submission" date="2023-06" db="EMBL/GenBank/DDBJ databases">
        <authorList>
            <consortium name="Lawrence Berkeley National Laboratory"/>
            <person name="Haridas S."/>
            <person name="Hensen N."/>
            <person name="Bonometti L."/>
            <person name="Westerberg I."/>
            <person name="Brannstrom I.O."/>
            <person name="Guillou S."/>
            <person name="Cros-Aarteil S."/>
            <person name="Calhoun S."/>
            <person name="Kuo A."/>
            <person name="Mondo S."/>
            <person name="Pangilinan J."/>
            <person name="Riley R."/>
            <person name="Labutti K."/>
            <person name="Andreopoulos B."/>
            <person name="Lipzen A."/>
            <person name="Chen C."/>
            <person name="Yanf M."/>
            <person name="Daum C."/>
            <person name="Ng V."/>
            <person name="Clum A."/>
            <person name="Steindorff A."/>
            <person name="Ohm R."/>
            <person name="Martin F."/>
            <person name="Silar P."/>
            <person name="Natvig D."/>
            <person name="Lalanne C."/>
            <person name="Gautier V."/>
            <person name="Ament-Velasquez S.L."/>
            <person name="Kruys A."/>
            <person name="Hutchinson M.I."/>
            <person name="Powell A.J."/>
            <person name="Barry K."/>
            <person name="Miller A.N."/>
            <person name="Grigoriev I.V."/>
            <person name="Debuchy R."/>
            <person name="Gladieux P."/>
            <person name="Thoren M.H."/>
            <person name="Johannesson H."/>
        </authorList>
    </citation>
    <scope>NUCLEOTIDE SEQUENCE</scope>
    <source>
        <strain evidence="1">CBS 168.71</strain>
    </source>
</reference>
<sequence>MRFVPWCPACLPVPRARNCHSGRSTYIHCHIALPVDALVLLGFAHITRHPAYGLPMGGVLGMAADALCRFPDLHGSGDWGTWLVDLRGRLPPPPAHAMADPARACPRGGPEKMDGSCLPRGTCAEVRRGHWQLTCKKPRSGTALSSGEYATHQCYPGNSQSDDVGKNAAPPSRADFWVLFPSLRLVNGAARLRVESAGNLDQRFHGLRTDRQQDLLNLLLPPLPHCR</sequence>
<dbReference type="AlphaFoldDB" id="A0AAE0HAY0"/>
<dbReference type="GeneID" id="87841271"/>
<accession>A0AAE0HAY0</accession>
<name>A0AAE0HAY0_9PEZI</name>
<organism evidence="1 2">
    <name type="scientific">Chaetomium fimeti</name>
    <dbReference type="NCBI Taxonomy" id="1854472"/>
    <lineage>
        <taxon>Eukaryota</taxon>
        <taxon>Fungi</taxon>
        <taxon>Dikarya</taxon>
        <taxon>Ascomycota</taxon>
        <taxon>Pezizomycotina</taxon>
        <taxon>Sordariomycetes</taxon>
        <taxon>Sordariomycetidae</taxon>
        <taxon>Sordariales</taxon>
        <taxon>Chaetomiaceae</taxon>
        <taxon>Chaetomium</taxon>
    </lineage>
</organism>
<evidence type="ECO:0000313" key="2">
    <source>
        <dbReference type="Proteomes" id="UP001278766"/>
    </source>
</evidence>
<protein>
    <submittedName>
        <fullName evidence="1">Uncharacterized protein</fullName>
    </submittedName>
</protein>
<keyword evidence="2" id="KW-1185">Reference proteome</keyword>
<dbReference type="RefSeq" id="XP_062656683.1">
    <property type="nucleotide sequence ID" value="XM_062804323.1"/>
</dbReference>
<reference evidence="1" key="1">
    <citation type="journal article" date="2023" name="Mol. Phylogenet. Evol.">
        <title>Genome-scale phylogeny and comparative genomics of the fungal order Sordariales.</title>
        <authorList>
            <person name="Hensen N."/>
            <person name="Bonometti L."/>
            <person name="Westerberg I."/>
            <person name="Brannstrom I.O."/>
            <person name="Guillou S."/>
            <person name="Cros-Aarteil S."/>
            <person name="Calhoun S."/>
            <person name="Haridas S."/>
            <person name="Kuo A."/>
            <person name="Mondo S."/>
            <person name="Pangilinan J."/>
            <person name="Riley R."/>
            <person name="LaButti K."/>
            <person name="Andreopoulos B."/>
            <person name="Lipzen A."/>
            <person name="Chen C."/>
            <person name="Yan M."/>
            <person name="Daum C."/>
            <person name="Ng V."/>
            <person name="Clum A."/>
            <person name="Steindorff A."/>
            <person name="Ohm R.A."/>
            <person name="Martin F."/>
            <person name="Silar P."/>
            <person name="Natvig D.O."/>
            <person name="Lalanne C."/>
            <person name="Gautier V."/>
            <person name="Ament-Velasquez S.L."/>
            <person name="Kruys A."/>
            <person name="Hutchinson M.I."/>
            <person name="Powell A.J."/>
            <person name="Barry K."/>
            <person name="Miller A.N."/>
            <person name="Grigoriev I.V."/>
            <person name="Debuchy R."/>
            <person name="Gladieux P."/>
            <person name="Hiltunen Thoren M."/>
            <person name="Johannesson H."/>
        </authorList>
    </citation>
    <scope>NUCLEOTIDE SEQUENCE</scope>
    <source>
        <strain evidence="1">CBS 168.71</strain>
    </source>
</reference>
<gene>
    <name evidence="1" type="ORF">B0H64DRAFT_403663</name>
</gene>
<dbReference type="Proteomes" id="UP001278766">
    <property type="component" value="Unassembled WGS sequence"/>
</dbReference>
<evidence type="ECO:0000313" key="1">
    <source>
        <dbReference type="EMBL" id="KAK3293169.1"/>
    </source>
</evidence>
<proteinExistence type="predicted"/>